<evidence type="ECO:0000256" key="1">
    <source>
        <dbReference type="ARBA" id="ARBA00010552"/>
    </source>
</evidence>
<dbReference type="EMBL" id="LT629799">
    <property type="protein sequence ID" value="SDU95784.1"/>
    <property type="molecule type" value="Genomic_DNA"/>
</dbReference>
<dbReference type="GO" id="GO:0019239">
    <property type="term" value="F:deaminase activity"/>
    <property type="evidence" value="ECO:0007669"/>
    <property type="project" value="TreeGrafter"/>
</dbReference>
<keyword evidence="3" id="KW-1185">Reference proteome</keyword>
<dbReference type="Gene3D" id="3.30.1330.40">
    <property type="entry name" value="RutC-like"/>
    <property type="match status" value="1"/>
</dbReference>
<evidence type="ECO:0000313" key="3">
    <source>
        <dbReference type="Proteomes" id="UP000198825"/>
    </source>
</evidence>
<reference evidence="3" key="1">
    <citation type="submission" date="2016-10" db="EMBL/GenBank/DDBJ databases">
        <authorList>
            <person name="Varghese N."/>
            <person name="Submissions S."/>
        </authorList>
    </citation>
    <scope>NUCLEOTIDE SEQUENCE [LARGE SCALE GENOMIC DNA]</scope>
    <source>
        <strain evidence="3">DSM 21743</strain>
    </source>
</reference>
<sequence>MPAAHVRLHRSPSLATGVPYAYAASTSTTGRVLFTAGACPLDADGATVAVGDVVGQAEQVMANLRVVLEDAGAGLADVLMTHVYVASTSRDDLTAAWEVVRRHFGDHDAPGTLLGVTVLGWPDQLVEVEAVAVVSAG</sequence>
<comment type="similarity">
    <text evidence="1">Belongs to the RutC family.</text>
</comment>
<evidence type="ECO:0000313" key="2">
    <source>
        <dbReference type="EMBL" id="SDU95784.1"/>
    </source>
</evidence>
<gene>
    <name evidence="2" type="ORF">SAMN04488544_2572</name>
</gene>
<proteinExistence type="inferred from homology"/>
<dbReference type="Pfam" id="PF01042">
    <property type="entry name" value="Ribonuc_L-PSP"/>
    <property type="match status" value="1"/>
</dbReference>
<name>A0A1H2MRR8_9ACTN</name>
<dbReference type="Proteomes" id="UP000198825">
    <property type="component" value="Chromosome I"/>
</dbReference>
<dbReference type="OrthoDB" id="9803101at2"/>
<dbReference type="STRING" id="546874.SAMN04488544_2572"/>
<dbReference type="InterPro" id="IPR035959">
    <property type="entry name" value="RutC-like_sf"/>
</dbReference>
<accession>A0A1H2MRR8</accession>
<dbReference type="RefSeq" id="WP_091074897.1">
    <property type="nucleotide sequence ID" value="NZ_LT629799.1"/>
</dbReference>
<dbReference type="PANTHER" id="PTHR11803">
    <property type="entry name" value="2-IMINOBUTANOATE/2-IMINOPROPANOATE DEAMINASE RIDA"/>
    <property type="match status" value="1"/>
</dbReference>
<dbReference type="GO" id="GO:0005829">
    <property type="term" value="C:cytosol"/>
    <property type="evidence" value="ECO:0007669"/>
    <property type="project" value="TreeGrafter"/>
</dbReference>
<dbReference type="CDD" id="cd00448">
    <property type="entry name" value="YjgF_YER057c_UK114_family"/>
    <property type="match status" value="1"/>
</dbReference>
<dbReference type="PANTHER" id="PTHR11803:SF58">
    <property type="entry name" value="PROTEIN HMF1-RELATED"/>
    <property type="match status" value="1"/>
</dbReference>
<dbReference type="AlphaFoldDB" id="A0A1H2MRR8"/>
<organism evidence="2 3">
    <name type="scientific">Microlunatus sagamiharensis</name>
    <dbReference type="NCBI Taxonomy" id="546874"/>
    <lineage>
        <taxon>Bacteria</taxon>
        <taxon>Bacillati</taxon>
        <taxon>Actinomycetota</taxon>
        <taxon>Actinomycetes</taxon>
        <taxon>Propionibacteriales</taxon>
        <taxon>Propionibacteriaceae</taxon>
        <taxon>Microlunatus</taxon>
    </lineage>
</organism>
<dbReference type="InterPro" id="IPR006175">
    <property type="entry name" value="YjgF/YER057c/UK114"/>
</dbReference>
<dbReference type="SUPFAM" id="SSF55298">
    <property type="entry name" value="YjgF-like"/>
    <property type="match status" value="1"/>
</dbReference>
<protein>
    <submittedName>
        <fullName evidence="2">Enamine deaminase RidA, house cleaning of reactive enamine intermediates, YjgF/YER057c/UK114 family</fullName>
    </submittedName>
</protein>